<proteinExistence type="predicted"/>
<accession>A0A4R5DZF0</accession>
<protein>
    <recommendedName>
        <fullName evidence="2">Ig-like domain-containing protein</fullName>
    </recommendedName>
</protein>
<reference evidence="3 4" key="1">
    <citation type="submission" date="2019-03" db="EMBL/GenBank/DDBJ databases">
        <title>Dyadobacter AR-3-6 sp. nov., isolated from arctic soil.</title>
        <authorList>
            <person name="Chaudhary D.K."/>
        </authorList>
    </citation>
    <scope>NUCLEOTIDE SEQUENCE [LARGE SCALE GENOMIC DNA]</scope>
    <source>
        <strain evidence="3 4">AR-3-6</strain>
    </source>
</reference>
<keyword evidence="4" id="KW-1185">Reference proteome</keyword>
<sequence length="474" mass="50514">MKFIGSICSIVLMVIALSAVCLKAQPGDAVYATSEHNNGSSTLSGRSVTNASEAYHYFNEQNPTSSLTNKKPNNRHATLKASSAIAPAWLHLTFPSVVTSTVAKPVTVYIRTSGNGAGLLGGGTEIKAYNNTSGENSESNIVSQTPYYLADGTVFIAVVISSNFQSVRVTLYGPVLGVNEVDVYYAFYGPKANNSSNPYPYNVADCGLPNVTTKSFDSGLLSLLTIDNMANAIDSDATGTQSSFRALLGITGLQNSMKMKQMFYFNGPSNPENAVRLIVSKTTSLLSATILGNVTLQAYRGDTLSGNFQVASSILEANLLTLFDTAPVTFYFAPKDENGNPVRFDRVEVILEVKGLTLAVGGVPLNIHDVRRVPLQPTITTPNTNVCTNVGKILLGAASSLDNLLSNLSYNWYNSSGNSTGSGSNLNLDQLTDAGTYTYYVDIKKDGCDTPSGRRKVEVVVTQNPTSPPINLIP</sequence>
<feature type="chain" id="PRO_5020357132" description="Ig-like domain-containing protein" evidence="1">
    <location>
        <begin position="24"/>
        <end position="474"/>
    </location>
</feature>
<organism evidence="3 4">
    <name type="scientific">Dyadobacter psychrotolerans</name>
    <dbReference type="NCBI Taxonomy" id="2541721"/>
    <lineage>
        <taxon>Bacteria</taxon>
        <taxon>Pseudomonadati</taxon>
        <taxon>Bacteroidota</taxon>
        <taxon>Cytophagia</taxon>
        <taxon>Cytophagales</taxon>
        <taxon>Spirosomataceae</taxon>
        <taxon>Dyadobacter</taxon>
    </lineage>
</organism>
<evidence type="ECO:0000313" key="3">
    <source>
        <dbReference type="EMBL" id="TDE17561.1"/>
    </source>
</evidence>
<name>A0A4R5DZF0_9BACT</name>
<comment type="caution">
    <text evidence="3">The sequence shown here is derived from an EMBL/GenBank/DDBJ whole genome shotgun (WGS) entry which is preliminary data.</text>
</comment>
<feature type="signal peptide" evidence="1">
    <location>
        <begin position="1"/>
        <end position="23"/>
    </location>
</feature>
<dbReference type="EMBL" id="SMFL01000002">
    <property type="protein sequence ID" value="TDE17561.1"/>
    <property type="molecule type" value="Genomic_DNA"/>
</dbReference>
<keyword evidence="1" id="KW-0732">Signal</keyword>
<gene>
    <name evidence="3" type="ORF">E0F88_06630</name>
</gene>
<dbReference type="Proteomes" id="UP000294850">
    <property type="component" value="Unassembled WGS sequence"/>
</dbReference>
<dbReference type="Pfam" id="PF19081">
    <property type="entry name" value="Ig_7"/>
    <property type="match status" value="1"/>
</dbReference>
<dbReference type="InterPro" id="IPR044023">
    <property type="entry name" value="Ig_7"/>
</dbReference>
<dbReference type="OrthoDB" id="925066at2"/>
<evidence type="ECO:0000259" key="2">
    <source>
        <dbReference type="Pfam" id="PF19081"/>
    </source>
</evidence>
<dbReference type="AlphaFoldDB" id="A0A4R5DZF0"/>
<feature type="domain" description="Ig-like" evidence="2">
    <location>
        <begin position="374"/>
        <end position="462"/>
    </location>
</feature>
<dbReference type="RefSeq" id="WP_131957427.1">
    <property type="nucleotide sequence ID" value="NZ_SMFL01000002.1"/>
</dbReference>
<evidence type="ECO:0000313" key="4">
    <source>
        <dbReference type="Proteomes" id="UP000294850"/>
    </source>
</evidence>
<evidence type="ECO:0000256" key="1">
    <source>
        <dbReference type="SAM" id="SignalP"/>
    </source>
</evidence>